<proteinExistence type="predicted"/>
<gene>
    <name evidence="2" type="ORF">FMEXI_7168</name>
</gene>
<reference evidence="2 3" key="1">
    <citation type="submission" date="2020-05" db="EMBL/GenBank/DDBJ databases">
        <title>Identification and distribution of gene clusters putatively required for synthesis of sphingolipid metabolism inhibitors in phylogenetically diverse species of the filamentous fungus Fusarium.</title>
        <authorList>
            <person name="Kim H.-S."/>
            <person name="Busman M."/>
            <person name="Brown D.W."/>
            <person name="Divon H."/>
            <person name="Uhlig S."/>
            <person name="Proctor R.H."/>
        </authorList>
    </citation>
    <scope>NUCLEOTIDE SEQUENCE [LARGE SCALE GENOMIC DNA]</scope>
    <source>
        <strain evidence="2 3">NRRL 53147</strain>
    </source>
</reference>
<name>A0A8H5IUI7_9HYPO</name>
<keyword evidence="3" id="KW-1185">Reference proteome</keyword>
<evidence type="ECO:0000313" key="2">
    <source>
        <dbReference type="EMBL" id="KAF5543152.1"/>
    </source>
</evidence>
<dbReference type="EMBL" id="JAAOAM010000155">
    <property type="protein sequence ID" value="KAF5543152.1"/>
    <property type="molecule type" value="Genomic_DNA"/>
</dbReference>
<sequence>MDTNKISGEGAEDIEVPVEDPDPYFEIFTPRHEPFDADPVEDARRSALLELLTKGTREGTSKVNIVSPRETPKEGLQRLTTVDFADPSAINNLRSDLVINNVADLDLVTNGEAGFTVSPFPGVLAVDDTTPKEEEVILSSYLARDHPDLLCLEYGSQTDILADYRVKVCQREHV</sequence>
<dbReference type="AlphaFoldDB" id="A0A8H5IUI7"/>
<organism evidence="2 3">
    <name type="scientific">Fusarium mexicanum</name>
    <dbReference type="NCBI Taxonomy" id="751941"/>
    <lineage>
        <taxon>Eukaryota</taxon>
        <taxon>Fungi</taxon>
        <taxon>Dikarya</taxon>
        <taxon>Ascomycota</taxon>
        <taxon>Pezizomycotina</taxon>
        <taxon>Sordariomycetes</taxon>
        <taxon>Hypocreomycetidae</taxon>
        <taxon>Hypocreales</taxon>
        <taxon>Nectriaceae</taxon>
        <taxon>Fusarium</taxon>
        <taxon>Fusarium fujikuroi species complex</taxon>
    </lineage>
</organism>
<feature type="region of interest" description="Disordered" evidence="1">
    <location>
        <begin position="1"/>
        <end position="21"/>
    </location>
</feature>
<feature type="compositionally biased region" description="Acidic residues" evidence="1">
    <location>
        <begin position="10"/>
        <end position="21"/>
    </location>
</feature>
<protein>
    <submittedName>
        <fullName evidence="2">Uncharacterized protein</fullName>
    </submittedName>
</protein>
<evidence type="ECO:0000256" key="1">
    <source>
        <dbReference type="SAM" id="MobiDB-lite"/>
    </source>
</evidence>
<accession>A0A8H5IUI7</accession>
<dbReference type="Proteomes" id="UP000522262">
    <property type="component" value="Unassembled WGS sequence"/>
</dbReference>
<evidence type="ECO:0000313" key="3">
    <source>
        <dbReference type="Proteomes" id="UP000522262"/>
    </source>
</evidence>
<comment type="caution">
    <text evidence="2">The sequence shown here is derived from an EMBL/GenBank/DDBJ whole genome shotgun (WGS) entry which is preliminary data.</text>
</comment>